<protein>
    <submittedName>
        <fullName evidence="1">Uncharacterized protein</fullName>
    </submittedName>
</protein>
<dbReference type="Proteomes" id="UP000018850">
    <property type="component" value="Unassembled WGS sequence"/>
</dbReference>
<dbReference type="EMBL" id="AYXY01000026">
    <property type="protein sequence ID" value="ETN94165.1"/>
    <property type="molecule type" value="Genomic_DNA"/>
</dbReference>
<dbReference type="AlphaFoldDB" id="W2UJ34"/>
<proteinExistence type="predicted"/>
<evidence type="ECO:0000313" key="2">
    <source>
        <dbReference type="Proteomes" id="UP000018850"/>
    </source>
</evidence>
<accession>W2UJ34</accession>
<reference evidence="2" key="1">
    <citation type="submission" date="2013-11" db="EMBL/GenBank/DDBJ databases">
        <title>Draft genome sequence from a member of Zhouia, isolated tidal flat.</title>
        <authorList>
            <person name="Jin H."/>
            <person name="Jeon C.O."/>
        </authorList>
    </citation>
    <scope>NUCLEOTIDE SEQUENCE [LARGE SCALE GENOMIC DNA]</scope>
    <source>
        <strain evidence="2">AD3</strain>
    </source>
</reference>
<dbReference type="RefSeq" id="WP_038268461.1">
    <property type="nucleotide sequence ID" value="NZ_AYXY01000026.1"/>
</dbReference>
<organism evidence="1 2">
    <name type="scientific">Zhouia amylolytica AD3</name>
    <dbReference type="NCBI Taxonomy" id="1286632"/>
    <lineage>
        <taxon>Bacteria</taxon>
        <taxon>Pseudomonadati</taxon>
        <taxon>Bacteroidota</taxon>
        <taxon>Flavobacteriia</taxon>
        <taxon>Flavobacteriales</taxon>
        <taxon>Flavobacteriaceae</taxon>
        <taxon>Zhouia</taxon>
    </lineage>
</organism>
<name>W2UJ34_9FLAO</name>
<keyword evidence="2" id="KW-1185">Reference proteome</keyword>
<gene>
    <name evidence="1" type="ORF">P278_29690</name>
</gene>
<sequence>MESLSYNQISEVETKNLISPYLESSVQFFYARGFSESDLIAEFGNLNNPNIVASADYLKRIELMHPDNNSNYRMEPDFYYCLLRAVGIDTVIELINGKVTKQLAKKAIRKIVGRTLCWVGAVYAMYEFGTCMEWY</sequence>
<reference evidence="1 2" key="2">
    <citation type="journal article" date="2016" name="Genome Announc.">
        <title>Draft Genome Sequence of Zhouia amylolytica AD3, Isolated from Tidal Flat Sediment.</title>
        <authorList>
            <person name="Jia B."/>
            <person name="Jin H.M."/>
            <person name="Lee H.J."/>
            <person name="Jeon C.O."/>
        </authorList>
    </citation>
    <scope>NUCLEOTIDE SEQUENCE [LARGE SCALE GENOMIC DNA]</scope>
    <source>
        <strain evidence="1 2">AD3</strain>
    </source>
</reference>
<comment type="caution">
    <text evidence="1">The sequence shown here is derived from an EMBL/GenBank/DDBJ whole genome shotgun (WGS) entry which is preliminary data.</text>
</comment>
<evidence type="ECO:0000313" key="1">
    <source>
        <dbReference type="EMBL" id="ETN94165.1"/>
    </source>
</evidence>